<evidence type="ECO:0000256" key="6">
    <source>
        <dbReference type="ARBA" id="ARBA00023136"/>
    </source>
</evidence>
<feature type="transmembrane region" description="Helical" evidence="7">
    <location>
        <begin position="105"/>
        <end position="126"/>
    </location>
</feature>
<evidence type="ECO:0000256" key="1">
    <source>
        <dbReference type="ARBA" id="ARBA00004429"/>
    </source>
</evidence>
<comment type="subunit">
    <text evidence="7">The complex comprises the extracytoplasmic solute receptor protein and the two transmembrane proteins.</text>
</comment>
<feature type="transmembrane region" description="Helical" evidence="7">
    <location>
        <begin position="319"/>
        <end position="352"/>
    </location>
</feature>
<keyword evidence="10" id="KW-1185">Reference proteome</keyword>
<comment type="subcellular location">
    <subcellularLocation>
        <location evidence="1 7">Cell inner membrane</location>
        <topology evidence="1 7">Multi-pass membrane protein</topology>
    </subcellularLocation>
</comment>
<accession>A0A4R3LLF8</accession>
<feature type="transmembrane region" description="Helical" evidence="7">
    <location>
        <begin position="133"/>
        <end position="158"/>
    </location>
</feature>
<dbReference type="PANTHER" id="PTHR33362">
    <property type="entry name" value="SIALIC ACID TRAP TRANSPORTER PERMEASE PROTEIN SIAT-RELATED"/>
    <property type="match status" value="1"/>
</dbReference>
<dbReference type="PANTHER" id="PTHR33362:SF5">
    <property type="entry name" value="C4-DICARBOXYLATE TRAP TRANSPORTER LARGE PERMEASE PROTEIN DCTM"/>
    <property type="match status" value="1"/>
</dbReference>
<dbReference type="PIRSF" id="PIRSF006066">
    <property type="entry name" value="HI0050"/>
    <property type="match status" value="1"/>
</dbReference>
<evidence type="ECO:0000313" key="10">
    <source>
        <dbReference type="Proteomes" id="UP000294599"/>
    </source>
</evidence>
<dbReference type="GO" id="GO:0022857">
    <property type="term" value="F:transmembrane transporter activity"/>
    <property type="evidence" value="ECO:0007669"/>
    <property type="project" value="UniProtKB-UniRule"/>
</dbReference>
<dbReference type="EMBL" id="SMAF01000001">
    <property type="protein sequence ID" value="TCT01180.1"/>
    <property type="molecule type" value="Genomic_DNA"/>
</dbReference>
<dbReference type="GO" id="GO:0005886">
    <property type="term" value="C:plasma membrane"/>
    <property type="evidence" value="ECO:0007669"/>
    <property type="project" value="UniProtKB-SubCell"/>
</dbReference>
<dbReference type="Pfam" id="PF06808">
    <property type="entry name" value="DctM"/>
    <property type="match status" value="1"/>
</dbReference>
<reference evidence="9 10" key="1">
    <citation type="submission" date="2019-03" db="EMBL/GenBank/DDBJ databases">
        <title>Genomic Encyclopedia of Type Strains, Phase IV (KMG-IV): sequencing the most valuable type-strain genomes for metagenomic binning, comparative biology and taxonomic classification.</title>
        <authorList>
            <person name="Goeker M."/>
        </authorList>
    </citation>
    <scope>NUCLEOTIDE SEQUENCE [LARGE SCALE GENOMIC DNA]</scope>
    <source>
        <strain evidence="9 10">DSM 21944</strain>
    </source>
</reference>
<dbReference type="InterPro" id="IPR004681">
    <property type="entry name" value="TRAP_DctM"/>
</dbReference>
<comment type="caution">
    <text evidence="7">Lacks conserved residue(s) required for the propagation of feature annotation.</text>
</comment>
<organism evidence="9 10">
    <name type="scientific">Pseudofulvimonas gallinarii</name>
    <dbReference type="NCBI Taxonomy" id="634155"/>
    <lineage>
        <taxon>Bacteria</taxon>
        <taxon>Pseudomonadati</taxon>
        <taxon>Pseudomonadota</taxon>
        <taxon>Gammaproteobacteria</taxon>
        <taxon>Lysobacterales</taxon>
        <taxon>Rhodanobacteraceae</taxon>
        <taxon>Pseudofulvimonas</taxon>
    </lineage>
</organism>
<evidence type="ECO:0000313" key="9">
    <source>
        <dbReference type="EMBL" id="TCT01180.1"/>
    </source>
</evidence>
<evidence type="ECO:0000256" key="7">
    <source>
        <dbReference type="RuleBase" id="RU369079"/>
    </source>
</evidence>
<proteinExistence type="inferred from homology"/>
<feature type="transmembrane region" description="Helical" evidence="7">
    <location>
        <begin position="403"/>
        <end position="427"/>
    </location>
</feature>
<evidence type="ECO:0000259" key="8">
    <source>
        <dbReference type="Pfam" id="PF06808"/>
    </source>
</evidence>
<feature type="transmembrane region" description="Helical" evidence="7">
    <location>
        <begin position="178"/>
        <end position="196"/>
    </location>
</feature>
<comment type="function">
    <text evidence="7">Part of the tripartite ATP-independent periplasmic (TRAP) transport system.</text>
</comment>
<sequence>MTVVLVGLGLLLLALLGAPLFAVIAAVALLGFHGQELDLSIVMIEFYRLADMPVLVAIPLFTVAGFLLAESQAPRRLVRLSDALLGWMPGGLAIVAILTCALFTAFTGASGVTIVAIGAILLPAMLQAGYPRLFALGLLTTCGSLGLLLAPALPLILYAVVAQHAGGAAVGVDDMFRAGLLPALLMILMLGAYAVWQGRRLPPRPPREAKGWQEVRAALLDVAWELPLPVIVLGGIYAGWFAASEAAAVTAAYTLILTVVIRREVNLRALPGVLRESMVLVGAILLIFGVSLAFTNYLVDAEVPARVFAFIREHVDSKLAFLMLLNLFLLLMGMCLDIFSATVILVPLLLPIAEGYGIDATHLGVIFLANMELGYFTPPIGMTLFIAAYRFNVPIWTLVRACVPFFLILFAAVLIITYVPSLSLALVR</sequence>
<feature type="domain" description="TRAP C4-dicarboxylate transport system permease DctM subunit" evidence="8">
    <location>
        <begin position="10"/>
        <end position="422"/>
    </location>
</feature>
<keyword evidence="2" id="KW-1003">Cell membrane</keyword>
<dbReference type="Proteomes" id="UP000294599">
    <property type="component" value="Unassembled WGS sequence"/>
</dbReference>
<keyword evidence="5 7" id="KW-1133">Transmembrane helix</keyword>
<evidence type="ECO:0000256" key="2">
    <source>
        <dbReference type="ARBA" id="ARBA00022475"/>
    </source>
</evidence>
<comment type="caution">
    <text evidence="9">The sequence shown here is derived from an EMBL/GenBank/DDBJ whole genome shotgun (WGS) entry which is preliminary data.</text>
</comment>
<dbReference type="NCBIfam" id="TIGR00786">
    <property type="entry name" value="dctM"/>
    <property type="match status" value="1"/>
</dbReference>
<keyword evidence="3 7" id="KW-0997">Cell inner membrane</keyword>
<feature type="transmembrane region" description="Helical" evidence="7">
    <location>
        <begin position="277"/>
        <end position="299"/>
    </location>
</feature>
<dbReference type="RefSeq" id="WP_123521894.1">
    <property type="nucleotide sequence ID" value="NZ_JBHLWF010000005.1"/>
</dbReference>
<evidence type="ECO:0000256" key="5">
    <source>
        <dbReference type="ARBA" id="ARBA00022989"/>
    </source>
</evidence>
<feature type="transmembrane region" description="Helical" evidence="7">
    <location>
        <begin position="246"/>
        <end position="265"/>
    </location>
</feature>
<dbReference type="OrthoDB" id="8627919at2"/>
<protein>
    <recommendedName>
        <fullName evidence="7">TRAP transporter large permease protein</fullName>
    </recommendedName>
</protein>
<evidence type="ECO:0000256" key="3">
    <source>
        <dbReference type="ARBA" id="ARBA00022519"/>
    </source>
</evidence>
<feature type="transmembrane region" description="Helical" evidence="7">
    <location>
        <begin position="80"/>
        <end position="99"/>
    </location>
</feature>
<gene>
    <name evidence="9" type="ORF">EDC25_10135</name>
</gene>
<keyword evidence="7" id="KW-0813">Transport</keyword>
<feature type="transmembrane region" description="Helical" evidence="7">
    <location>
        <begin position="46"/>
        <end position="68"/>
    </location>
</feature>
<feature type="transmembrane region" description="Helical" evidence="7">
    <location>
        <begin position="373"/>
        <end position="391"/>
    </location>
</feature>
<dbReference type="InterPro" id="IPR010656">
    <property type="entry name" value="DctM"/>
</dbReference>
<keyword evidence="6 7" id="KW-0472">Membrane</keyword>
<keyword evidence="4 7" id="KW-0812">Transmembrane</keyword>
<evidence type="ECO:0000256" key="4">
    <source>
        <dbReference type="ARBA" id="ARBA00022692"/>
    </source>
</evidence>
<dbReference type="AlphaFoldDB" id="A0A4R3LLF8"/>
<comment type="similarity">
    <text evidence="7">Belongs to the TRAP transporter large permease family.</text>
</comment>
<name>A0A4R3LLF8_9GAMM</name>